<reference evidence="4" key="1">
    <citation type="submission" date="2014-09" db="EMBL/GenBank/DDBJ databases">
        <authorList>
            <person name="Magalhaes I.L.F."/>
            <person name="Oliveira U."/>
            <person name="Santos F.R."/>
            <person name="Vidigal T.H.D.A."/>
            <person name="Brescovit A.D."/>
            <person name="Santos A.J."/>
        </authorList>
    </citation>
    <scope>NUCLEOTIDE SEQUENCE</scope>
    <source>
        <tissue evidence="4">Shoot tissue taken approximately 20 cm above the soil surface</tissue>
    </source>
</reference>
<dbReference type="GO" id="GO:0005634">
    <property type="term" value="C:nucleus"/>
    <property type="evidence" value="ECO:0007669"/>
    <property type="project" value="TreeGrafter"/>
</dbReference>
<accession>A0A0A9GUM8</accession>
<dbReference type="Pfam" id="PF00249">
    <property type="entry name" value="Myb_DNA-binding"/>
    <property type="match status" value="1"/>
</dbReference>
<evidence type="ECO:0000259" key="2">
    <source>
        <dbReference type="PROSITE" id="PS50090"/>
    </source>
</evidence>
<dbReference type="Gene3D" id="1.10.10.60">
    <property type="entry name" value="Homeodomain-like"/>
    <property type="match status" value="1"/>
</dbReference>
<reference evidence="4" key="2">
    <citation type="journal article" date="2015" name="Data Brief">
        <title>Shoot transcriptome of the giant reed, Arundo donax.</title>
        <authorList>
            <person name="Barrero R.A."/>
            <person name="Guerrero F.D."/>
            <person name="Moolhuijzen P."/>
            <person name="Goolsby J.A."/>
            <person name="Tidwell J."/>
            <person name="Bellgard S.E."/>
            <person name="Bellgard M.I."/>
        </authorList>
    </citation>
    <scope>NUCLEOTIDE SEQUENCE</scope>
    <source>
        <tissue evidence="4">Shoot tissue taken approximately 20 cm above the soil surface</tissue>
    </source>
</reference>
<evidence type="ECO:0000259" key="3">
    <source>
        <dbReference type="PROSITE" id="PS51294"/>
    </source>
</evidence>
<dbReference type="SUPFAM" id="SSF46689">
    <property type="entry name" value="Homeodomain-like"/>
    <property type="match status" value="1"/>
</dbReference>
<dbReference type="CDD" id="cd00167">
    <property type="entry name" value="SANT"/>
    <property type="match status" value="1"/>
</dbReference>
<evidence type="ECO:0000313" key="4">
    <source>
        <dbReference type="EMBL" id="JAE27239.1"/>
    </source>
</evidence>
<sequence length="228" mass="24239">MAAHRFYGNKWAMIARLFPGRTDNAVKNHWHVIMARKYRAQSTAYRRRRLNQAVQRKLEATAAASMLPSAAVDAVVGHHHHLVAAHDAACFGDPYGFTLRHYCSFPFPATASPEEPPPPSFCLFPGPGSAAHADRRLPWPDVARGGGRGGDDRYVAEPPLLVPLPVHGGWIDGGHHHDAQFVSDQAGAVAAAAFEGTAREGAGAHFEAVAAAAAAAPAFIDFLGVGAT</sequence>
<dbReference type="PROSITE" id="PS50090">
    <property type="entry name" value="MYB_LIKE"/>
    <property type="match status" value="1"/>
</dbReference>
<dbReference type="InterPro" id="IPR001005">
    <property type="entry name" value="SANT/Myb"/>
</dbReference>
<dbReference type="InterPro" id="IPR009057">
    <property type="entry name" value="Homeodomain-like_sf"/>
</dbReference>
<protein>
    <submittedName>
        <fullName evidence="4">Uncharacterized protein</fullName>
    </submittedName>
</protein>
<dbReference type="GO" id="GO:0000981">
    <property type="term" value="F:DNA-binding transcription factor activity, RNA polymerase II-specific"/>
    <property type="evidence" value="ECO:0007669"/>
    <property type="project" value="TreeGrafter"/>
</dbReference>
<dbReference type="InterPro" id="IPR017930">
    <property type="entry name" value="Myb_dom"/>
</dbReference>
<dbReference type="AlphaFoldDB" id="A0A0A9GUM8"/>
<dbReference type="EMBL" id="GBRH01170657">
    <property type="protein sequence ID" value="JAE27239.1"/>
    <property type="molecule type" value="Transcribed_RNA"/>
</dbReference>
<dbReference type="PANTHER" id="PTHR45614:SF175">
    <property type="entry name" value="TRANSCRIPTION FACTOR MYB105-RELATED"/>
    <property type="match status" value="1"/>
</dbReference>
<proteinExistence type="predicted"/>
<feature type="domain" description="Myb-like" evidence="2">
    <location>
        <begin position="1"/>
        <end position="34"/>
    </location>
</feature>
<dbReference type="GO" id="GO:0000978">
    <property type="term" value="F:RNA polymerase II cis-regulatory region sequence-specific DNA binding"/>
    <property type="evidence" value="ECO:0007669"/>
    <property type="project" value="TreeGrafter"/>
</dbReference>
<dbReference type="PANTHER" id="PTHR45614">
    <property type="entry name" value="MYB PROTEIN-RELATED"/>
    <property type="match status" value="1"/>
</dbReference>
<organism evidence="4">
    <name type="scientific">Arundo donax</name>
    <name type="common">Giant reed</name>
    <name type="synonym">Donax arundinaceus</name>
    <dbReference type="NCBI Taxonomy" id="35708"/>
    <lineage>
        <taxon>Eukaryota</taxon>
        <taxon>Viridiplantae</taxon>
        <taxon>Streptophyta</taxon>
        <taxon>Embryophyta</taxon>
        <taxon>Tracheophyta</taxon>
        <taxon>Spermatophyta</taxon>
        <taxon>Magnoliopsida</taxon>
        <taxon>Liliopsida</taxon>
        <taxon>Poales</taxon>
        <taxon>Poaceae</taxon>
        <taxon>PACMAD clade</taxon>
        <taxon>Arundinoideae</taxon>
        <taxon>Arundineae</taxon>
        <taxon>Arundo</taxon>
    </lineage>
</organism>
<name>A0A0A9GUM8_ARUDO</name>
<dbReference type="InterPro" id="IPR050560">
    <property type="entry name" value="MYB_TF"/>
</dbReference>
<dbReference type="PROSITE" id="PS51294">
    <property type="entry name" value="HTH_MYB"/>
    <property type="match status" value="1"/>
</dbReference>
<feature type="domain" description="HTH myb-type" evidence="3">
    <location>
        <begin position="1"/>
        <end position="38"/>
    </location>
</feature>
<keyword evidence="1" id="KW-0238">DNA-binding</keyword>
<evidence type="ECO:0000256" key="1">
    <source>
        <dbReference type="ARBA" id="ARBA00023125"/>
    </source>
</evidence>